<sequence>MFSMGCLCYFHPSVMVGAEVYKFLEQRKGLDTHLLSVRRLRTTPSSINKPTVTIHCCRSVKWNQTFLVFFFFVTFNMDLE</sequence>
<dbReference type="Proteomes" id="UP001234178">
    <property type="component" value="Unassembled WGS sequence"/>
</dbReference>
<evidence type="ECO:0008006" key="3">
    <source>
        <dbReference type="Google" id="ProtNLM"/>
    </source>
</evidence>
<protein>
    <recommendedName>
        <fullName evidence="3">Secreted protein</fullName>
    </recommendedName>
</protein>
<comment type="caution">
    <text evidence="1">The sequence shown here is derived from an EMBL/GenBank/DDBJ whole genome shotgun (WGS) entry which is preliminary data.</text>
</comment>
<evidence type="ECO:0000313" key="1">
    <source>
        <dbReference type="EMBL" id="KAK4020699.1"/>
    </source>
</evidence>
<accession>A0ABR0A6L9</accession>
<organism evidence="1 2">
    <name type="scientific">Daphnia magna</name>
    <dbReference type="NCBI Taxonomy" id="35525"/>
    <lineage>
        <taxon>Eukaryota</taxon>
        <taxon>Metazoa</taxon>
        <taxon>Ecdysozoa</taxon>
        <taxon>Arthropoda</taxon>
        <taxon>Crustacea</taxon>
        <taxon>Branchiopoda</taxon>
        <taxon>Diplostraca</taxon>
        <taxon>Cladocera</taxon>
        <taxon>Anomopoda</taxon>
        <taxon>Daphniidae</taxon>
        <taxon>Daphnia</taxon>
    </lineage>
</organism>
<evidence type="ECO:0000313" key="2">
    <source>
        <dbReference type="Proteomes" id="UP001234178"/>
    </source>
</evidence>
<dbReference type="EMBL" id="JAOYFB010000036">
    <property type="protein sequence ID" value="KAK4020699.1"/>
    <property type="molecule type" value="Genomic_DNA"/>
</dbReference>
<proteinExistence type="predicted"/>
<gene>
    <name evidence="1" type="ORF">OUZ56_002654</name>
</gene>
<name>A0ABR0A6L9_9CRUS</name>
<reference evidence="1 2" key="1">
    <citation type="journal article" date="2023" name="Nucleic Acids Res.">
        <title>The hologenome of Daphnia magna reveals possible DNA methylation and microbiome-mediated evolution of the host genome.</title>
        <authorList>
            <person name="Chaturvedi A."/>
            <person name="Li X."/>
            <person name="Dhandapani V."/>
            <person name="Marshall H."/>
            <person name="Kissane S."/>
            <person name="Cuenca-Cambronero M."/>
            <person name="Asole G."/>
            <person name="Calvet F."/>
            <person name="Ruiz-Romero M."/>
            <person name="Marangio P."/>
            <person name="Guigo R."/>
            <person name="Rago D."/>
            <person name="Mirbahai L."/>
            <person name="Eastwood N."/>
            <person name="Colbourne J.K."/>
            <person name="Zhou J."/>
            <person name="Mallon E."/>
            <person name="Orsini L."/>
        </authorList>
    </citation>
    <scope>NUCLEOTIDE SEQUENCE [LARGE SCALE GENOMIC DNA]</scope>
    <source>
        <strain evidence="1">LRV0_1</strain>
    </source>
</reference>
<keyword evidence="2" id="KW-1185">Reference proteome</keyword>